<dbReference type="SUPFAM" id="SSF53448">
    <property type="entry name" value="Nucleotide-diphospho-sugar transferases"/>
    <property type="match status" value="1"/>
</dbReference>
<dbReference type="InterPro" id="IPR001173">
    <property type="entry name" value="Glyco_trans_2-like"/>
</dbReference>
<dbReference type="CDD" id="cd00761">
    <property type="entry name" value="Glyco_tranf_GTA_type"/>
    <property type="match status" value="1"/>
</dbReference>
<reference evidence="2 3" key="1">
    <citation type="submission" date="2014-07" db="EMBL/GenBank/DDBJ databases">
        <title>Genome of Chryseobacterium soli DSM 19298.</title>
        <authorList>
            <person name="Stropko S.J."/>
            <person name="Pipes S.E."/>
            <person name="Newman J."/>
        </authorList>
    </citation>
    <scope>NUCLEOTIDE SEQUENCE [LARGE SCALE GENOMIC DNA]</scope>
    <source>
        <strain evidence="2 3">DSM 19298</strain>
    </source>
</reference>
<evidence type="ECO:0000259" key="1">
    <source>
        <dbReference type="Pfam" id="PF00535"/>
    </source>
</evidence>
<dbReference type="AlphaFoldDB" id="A0A086A9M3"/>
<feature type="domain" description="Glycosyltransferase 2-like" evidence="1">
    <location>
        <begin position="4"/>
        <end position="166"/>
    </location>
</feature>
<dbReference type="OrthoDB" id="597270at2"/>
<dbReference type="STRING" id="445961.IW15_06220"/>
<sequence>MNISVIIPMYNSEKTITETLKSVFSQTCKPDEIIIVNDGSKDDSKNIVDQIINNNQSGIKIQIINIKNSGVSVARNTGIKNAHGDWIALLDSDDAWEVNKLERQIEIIKENPSIDFLGTTRNKEVIKNILWIKLGHLTKITAKQLLLRFVFVTPTILFRKSIVDDIGYFDENQRYAEEGNYFIRIANKYNAYLLNESLVITGGGKAHFGESGLSGNILEMEKGELKNIKDSLHMGIINSFEYVLISTFSILKYVRRFLIVKLK</sequence>
<dbReference type="eggNOG" id="COG1215">
    <property type="taxonomic scope" value="Bacteria"/>
</dbReference>
<organism evidence="2 3">
    <name type="scientific">Chryseobacterium soli</name>
    <dbReference type="NCBI Taxonomy" id="445961"/>
    <lineage>
        <taxon>Bacteria</taxon>
        <taxon>Pseudomonadati</taxon>
        <taxon>Bacteroidota</taxon>
        <taxon>Flavobacteriia</taxon>
        <taxon>Flavobacteriales</taxon>
        <taxon>Weeksellaceae</taxon>
        <taxon>Chryseobacterium group</taxon>
        <taxon>Chryseobacterium</taxon>
    </lineage>
</organism>
<name>A0A086A9M3_9FLAO</name>
<accession>A0A086A9M3</accession>
<dbReference type="RefSeq" id="WP_034710035.1">
    <property type="nucleotide sequence ID" value="NZ_JPRH01000002.1"/>
</dbReference>
<dbReference type="Proteomes" id="UP000028705">
    <property type="component" value="Unassembled WGS sequence"/>
</dbReference>
<dbReference type="EMBL" id="JPRH01000002">
    <property type="protein sequence ID" value="KFF13387.1"/>
    <property type="molecule type" value="Genomic_DNA"/>
</dbReference>
<keyword evidence="3" id="KW-1185">Reference proteome</keyword>
<dbReference type="PANTHER" id="PTHR22916:SF3">
    <property type="entry name" value="UDP-GLCNAC:BETAGAL BETA-1,3-N-ACETYLGLUCOSAMINYLTRANSFERASE-LIKE PROTEIN 1"/>
    <property type="match status" value="1"/>
</dbReference>
<gene>
    <name evidence="2" type="ORF">IW15_06220</name>
</gene>
<dbReference type="PANTHER" id="PTHR22916">
    <property type="entry name" value="GLYCOSYLTRANSFERASE"/>
    <property type="match status" value="1"/>
</dbReference>
<comment type="caution">
    <text evidence="2">The sequence shown here is derived from an EMBL/GenBank/DDBJ whole genome shotgun (WGS) entry which is preliminary data.</text>
</comment>
<protein>
    <recommendedName>
        <fullName evidence="1">Glycosyltransferase 2-like domain-containing protein</fullName>
    </recommendedName>
</protein>
<evidence type="ECO:0000313" key="2">
    <source>
        <dbReference type="EMBL" id="KFF13387.1"/>
    </source>
</evidence>
<dbReference type="Pfam" id="PF00535">
    <property type="entry name" value="Glycos_transf_2"/>
    <property type="match status" value="1"/>
</dbReference>
<proteinExistence type="predicted"/>
<dbReference type="Gene3D" id="3.90.550.10">
    <property type="entry name" value="Spore Coat Polysaccharide Biosynthesis Protein SpsA, Chain A"/>
    <property type="match status" value="1"/>
</dbReference>
<dbReference type="GO" id="GO:0016758">
    <property type="term" value="F:hexosyltransferase activity"/>
    <property type="evidence" value="ECO:0007669"/>
    <property type="project" value="UniProtKB-ARBA"/>
</dbReference>
<dbReference type="InterPro" id="IPR029044">
    <property type="entry name" value="Nucleotide-diphossugar_trans"/>
</dbReference>
<evidence type="ECO:0000313" key="3">
    <source>
        <dbReference type="Proteomes" id="UP000028705"/>
    </source>
</evidence>